<evidence type="ECO:0000256" key="3">
    <source>
        <dbReference type="ARBA" id="ARBA00023098"/>
    </source>
</evidence>
<dbReference type="PIRSF" id="PIRSF011489">
    <property type="entry name" value="DUF479"/>
    <property type="match status" value="1"/>
</dbReference>
<keyword evidence="3" id="KW-0443">Lipid metabolism</keyword>
<reference evidence="4 5" key="1">
    <citation type="submission" date="2018-06" db="EMBL/GenBank/DDBJ databases">
        <title>Echinicola strongylocentroti sp. nov., isolated from a sea urchin Strongylocentrotus intermedius.</title>
        <authorList>
            <person name="Bae S.S."/>
        </authorList>
    </citation>
    <scope>NUCLEOTIDE SEQUENCE [LARGE SCALE GENOMIC DNA]</scope>
    <source>
        <strain evidence="4 5">MEBiC08714</strain>
    </source>
</reference>
<keyword evidence="1" id="KW-0444">Lipid biosynthesis</keyword>
<dbReference type="KEGG" id="est:DN752_06385"/>
<dbReference type="GO" id="GO:0008770">
    <property type="term" value="F:[acyl-carrier-protein] phosphodiesterase activity"/>
    <property type="evidence" value="ECO:0007669"/>
    <property type="project" value="InterPro"/>
</dbReference>
<dbReference type="GO" id="GO:0006633">
    <property type="term" value="P:fatty acid biosynthetic process"/>
    <property type="evidence" value="ECO:0007669"/>
    <property type="project" value="InterPro"/>
</dbReference>
<evidence type="ECO:0000256" key="1">
    <source>
        <dbReference type="ARBA" id="ARBA00022516"/>
    </source>
</evidence>
<protein>
    <submittedName>
        <fullName evidence="4">DUF479 domain-containing protein</fullName>
    </submittedName>
</protein>
<dbReference type="InterPro" id="IPR007431">
    <property type="entry name" value="ACP_PD"/>
</dbReference>
<gene>
    <name evidence="4" type="ORF">DN752_06385</name>
</gene>
<evidence type="ECO:0000256" key="2">
    <source>
        <dbReference type="ARBA" id="ARBA00022801"/>
    </source>
</evidence>
<dbReference type="OrthoDB" id="8442777at2"/>
<dbReference type="AlphaFoldDB" id="A0A2Z4IFW7"/>
<proteinExistence type="predicted"/>
<dbReference type="Pfam" id="PF04336">
    <property type="entry name" value="ACP_PD"/>
    <property type="match status" value="1"/>
</dbReference>
<dbReference type="PANTHER" id="PTHR38764:SF1">
    <property type="entry name" value="ACYL CARRIER PROTEIN PHOSPHODIESTERASE"/>
    <property type="match status" value="1"/>
</dbReference>
<keyword evidence="5" id="KW-1185">Reference proteome</keyword>
<sequence>MNFLAHAYLSFDRPKVLLGNFIGDFVRGNLEEQFEPEIALGVHLHREIDHYTDTHPVVKEAQEMLKPIYKRYSLVITDVYFDYFLSKYWNEYDDRSVQDFSQQVYSIIEKNEEKLPKSFLQLFHHMKKGNWLVAYGTLDGMKSTLTGISKLTSFDSKMGSAHLFLQQHEQTLKGYFDRFFPDLITFSKDKLEELSNDYDSL</sequence>
<dbReference type="PANTHER" id="PTHR38764">
    <property type="entry name" value="ACYL CARRIER PROTEIN PHOSPHODIESTERASE"/>
    <property type="match status" value="1"/>
</dbReference>
<dbReference type="Proteomes" id="UP000248688">
    <property type="component" value="Chromosome"/>
</dbReference>
<evidence type="ECO:0000313" key="4">
    <source>
        <dbReference type="EMBL" id="AWW29775.1"/>
    </source>
</evidence>
<keyword evidence="2" id="KW-0378">Hydrolase</keyword>
<name>A0A2Z4IFW7_9BACT</name>
<accession>A0A2Z4IFW7</accession>
<dbReference type="EMBL" id="CP030041">
    <property type="protein sequence ID" value="AWW29775.1"/>
    <property type="molecule type" value="Genomic_DNA"/>
</dbReference>
<evidence type="ECO:0000313" key="5">
    <source>
        <dbReference type="Proteomes" id="UP000248688"/>
    </source>
</evidence>
<organism evidence="4 5">
    <name type="scientific">Echinicola strongylocentroti</name>
    <dbReference type="NCBI Taxonomy" id="1795355"/>
    <lineage>
        <taxon>Bacteria</taxon>
        <taxon>Pseudomonadati</taxon>
        <taxon>Bacteroidota</taxon>
        <taxon>Cytophagia</taxon>
        <taxon>Cytophagales</taxon>
        <taxon>Cyclobacteriaceae</taxon>
        <taxon>Echinicola</taxon>
    </lineage>
</organism>
<dbReference type="RefSeq" id="WP_112783173.1">
    <property type="nucleotide sequence ID" value="NZ_CP030041.1"/>
</dbReference>